<dbReference type="InterPro" id="IPR050951">
    <property type="entry name" value="Retrovirus_Pol_polyprotein"/>
</dbReference>
<dbReference type="PANTHER" id="PTHR37984">
    <property type="entry name" value="PROTEIN CBG26694"/>
    <property type="match status" value="1"/>
</dbReference>
<dbReference type="InterPro" id="IPR012337">
    <property type="entry name" value="RNaseH-like_sf"/>
</dbReference>
<evidence type="ECO:0000313" key="2">
    <source>
        <dbReference type="EMBL" id="VDO75301.1"/>
    </source>
</evidence>
<gene>
    <name evidence="2" type="ORF">SCUD_LOCUS2550</name>
</gene>
<evidence type="ECO:0000313" key="4">
    <source>
        <dbReference type="WBParaSite" id="SCUD_0000254801-mRNA-1"/>
    </source>
</evidence>
<dbReference type="Proteomes" id="UP000279833">
    <property type="component" value="Unassembled WGS sequence"/>
</dbReference>
<evidence type="ECO:0000259" key="1">
    <source>
        <dbReference type="Pfam" id="PF17921"/>
    </source>
</evidence>
<dbReference type="Gene3D" id="3.30.420.10">
    <property type="entry name" value="Ribonuclease H-like superfamily/Ribonuclease H"/>
    <property type="match status" value="1"/>
</dbReference>
<evidence type="ECO:0000313" key="3">
    <source>
        <dbReference type="Proteomes" id="UP000279833"/>
    </source>
</evidence>
<dbReference type="STRING" id="6186.A0A183JIM4"/>
<sequence>METGKETLLCDASTSVDRPTVPKHYRRNVFNTLQKLSHPAVRATIKLSAERLCWPGMNKDVRKWARSCVSCQKCKVIGQNTCPLGSIKTPDAPFDHVRLDLAGPLPDSVGYFYHLTYVGRFTRWSEAVPIKGITAETVTCAFLER</sequence>
<name>A0A183JIM4_9TREM</name>
<organism evidence="4">
    <name type="scientific">Schistosoma curassoni</name>
    <dbReference type="NCBI Taxonomy" id="6186"/>
    <lineage>
        <taxon>Eukaryota</taxon>
        <taxon>Metazoa</taxon>
        <taxon>Spiralia</taxon>
        <taxon>Lophotrochozoa</taxon>
        <taxon>Platyhelminthes</taxon>
        <taxon>Trematoda</taxon>
        <taxon>Digenea</taxon>
        <taxon>Strigeidida</taxon>
        <taxon>Schistosomatoidea</taxon>
        <taxon>Schistosomatidae</taxon>
        <taxon>Schistosoma</taxon>
    </lineage>
</organism>
<dbReference type="SUPFAM" id="SSF53098">
    <property type="entry name" value="Ribonuclease H-like"/>
    <property type="match status" value="1"/>
</dbReference>
<dbReference type="Pfam" id="PF17921">
    <property type="entry name" value="Integrase_H2C2"/>
    <property type="match status" value="1"/>
</dbReference>
<dbReference type="EMBL" id="UZAK01002515">
    <property type="protein sequence ID" value="VDO75301.1"/>
    <property type="molecule type" value="Genomic_DNA"/>
</dbReference>
<dbReference type="Gene3D" id="1.10.340.70">
    <property type="match status" value="1"/>
</dbReference>
<dbReference type="PANTHER" id="PTHR37984:SF15">
    <property type="entry name" value="INTEGRASE CATALYTIC DOMAIN-CONTAINING PROTEIN"/>
    <property type="match status" value="1"/>
</dbReference>
<dbReference type="InterPro" id="IPR041588">
    <property type="entry name" value="Integrase_H2C2"/>
</dbReference>
<reference evidence="4" key="1">
    <citation type="submission" date="2016-06" db="UniProtKB">
        <authorList>
            <consortium name="WormBaseParasite"/>
        </authorList>
    </citation>
    <scope>IDENTIFICATION</scope>
</reference>
<dbReference type="WBParaSite" id="SCUD_0000254801-mRNA-1">
    <property type="protein sequence ID" value="SCUD_0000254801-mRNA-1"/>
    <property type="gene ID" value="SCUD_0000254801"/>
</dbReference>
<dbReference type="GO" id="GO:0003676">
    <property type="term" value="F:nucleic acid binding"/>
    <property type="evidence" value="ECO:0007669"/>
    <property type="project" value="InterPro"/>
</dbReference>
<dbReference type="AlphaFoldDB" id="A0A183JIM4"/>
<protein>
    <submittedName>
        <fullName evidence="4">Integrase_H2C2 domain-containing protein</fullName>
    </submittedName>
</protein>
<dbReference type="InterPro" id="IPR036397">
    <property type="entry name" value="RNaseH_sf"/>
</dbReference>
<proteinExistence type="predicted"/>
<keyword evidence="3" id="KW-1185">Reference proteome</keyword>
<reference evidence="2 3" key="2">
    <citation type="submission" date="2018-11" db="EMBL/GenBank/DDBJ databases">
        <authorList>
            <consortium name="Pathogen Informatics"/>
        </authorList>
    </citation>
    <scope>NUCLEOTIDE SEQUENCE [LARGE SCALE GENOMIC DNA]</scope>
    <source>
        <strain evidence="2">Dakar</strain>
        <strain evidence="3">Dakar, Senegal</strain>
    </source>
</reference>
<accession>A0A183JIM4</accession>
<feature type="domain" description="Integrase zinc-binding" evidence="1">
    <location>
        <begin position="21"/>
        <end position="75"/>
    </location>
</feature>